<protein>
    <recommendedName>
        <fullName evidence="1">RiboL-PSP-HEPN domain-containing protein</fullName>
    </recommendedName>
</protein>
<dbReference type="EMBL" id="FQVT01000011">
    <property type="protein sequence ID" value="SHG40216.1"/>
    <property type="molecule type" value="Genomic_DNA"/>
</dbReference>
<dbReference type="STRING" id="1073325.SAMN05444483_11115"/>
<dbReference type="Pfam" id="PF18735">
    <property type="entry name" value="HEPN_RiboL-PSP"/>
    <property type="match status" value="1"/>
</dbReference>
<reference evidence="3" key="1">
    <citation type="submission" date="2016-11" db="EMBL/GenBank/DDBJ databases">
        <authorList>
            <person name="Varghese N."/>
            <person name="Submissions S."/>
        </authorList>
    </citation>
    <scope>NUCLEOTIDE SEQUENCE [LARGE SCALE GENOMIC DNA]</scope>
    <source>
        <strain evidence="3">DSM 24579</strain>
    </source>
</reference>
<keyword evidence="3" id="KW-1185">Reference proteome</keyword>
<evidence type="ECO:0000313" key="2">
    <source>
        <dbReference type="EMBL" id="SHG40216.1"/>
    </source>
</evidence>
<dbReference type="RefSeq" id="WP_072880656.1">
    <property type="nucleotide sequence ID" value="NZ_FQVT01000011.1"/>
</dbReference>
<accession>A0A1M5JHY5</accession>
<dbReference type="AlphaFoldDB" id="A0A1M5JHY5"/>
<evidence type="ECO:0000259" key="1">
    <source>
        <dbReference type="Pfam" id="PF18735"/>
    </source>
</evidence>
<dbReference type="InterPro" id="IPR041519">
    <property type="entry name" value="HEPN_RiboL-PSP"/>
</dbReference>
<name>A0A1M5JHY5_SALEC</name>
<gene>
    <name evidence="2" type="ORF">SAMN05444483_11115</name>
</gene>
<sequence length="340" mass="39677">MRNILSEFQKEMDLLKLYIDFQNASYKNQSKIEKLKTDSVLKSLTISKIKQFDFNSHIISIYGAYEHFVEQLFVKYLNVICSFITSYNLLPEEIQKNNLNKTLEIIKQLDYRKNKNVKPEKLIEILHKNINENSSVINIDAFKNHSANFRISVIDTYFSEIGIKNTSSLIRQYEPLKSFLTINVSDFASKKNNIVFPILEHICDLRNDIAHGVNNVQLINKSILFEYIDFMKIFATSLFELINDNYLSKKFESNKNEIEVINIFNKEILCFNTKGNKIDRNSKILVKSENHFPNVFLANIKDIQHNNVSIDQTEPNNNIDIGILVDKKIKNTMNFKLIAE</sequence>
<organism evidence="2 3">
    <name type="scientific">Salegentibacter echinorum</name>
    <dbReference type="NCBI Taxonomy" id="1073325"/>
    <lineage>
        <taxon>Bacteria</taxon>
        <taxon>Pseudomonadati</taxon>
        <taxon>Bacteroidota</taxon>
        <taxon>Flavobacteriia</taxon>
        <taxon>Flavobacteriales</taxon>
        <taxon>Flavobacteriaceae</taxon>
        <taxon>Salegentibacter</taxon>
    </lineage>
</organism>
<proteinExistence type="predicted"/>
<evidence type="ECO:0000313" key="3">
    <source>
        <dbReference type="Proteomes" id="UP000183945"/>
    </source>
</evidence>
<feature type="domain" description="RiboL-PSP-HEPN" evidence="1">
    <location>
        <begin position="30"/>
        <end position="243"/>
    </location>
</feature>
<dbReference type="OrthoDB" id="1466201at2"/>
<dbReference type="Proteomes" id="UP000183945">
    <property type="component" value="Unassembled WGS sequence"/>
</dbReference>